<feature type="transmembrane region" description="Helical" evidence="9">
    <location>
        <begin position="305"/>
        <end position="327"/>
    </location>
</feature>
<keyword evidence="4 9" id="KW-0812">Transmembrane</keyword>
<comment type="function">
    <text evidence="1">Fluoride channel required for the rapid expulsion of cytoplasmic fluoride.</text>
</comment>
<comment type="subcellular location">
    <subcellularLocation>
        <location evidence="2">Cell membrane</location>
        <topology evidence="2">Multi-pass membrane protein</topology>
    </subcellularLocation>
</comment>
<feature type="transmembrane region" description="Helical" evidence="9">
    <location>
        <begin position="233"/>
        <end position="253"/>
    </location>
</feature>
<evidence type="ECO:0000313" key="11">
    <source>
        <dbReference type="Proteomes" id="UP000029867"/>
    </source>
</evidence>
<evidence type="ECO:0000256" key="7">
    <source>
        <dbReference type="ARBA" id="ARBA00035120"/>
    </source>
</evidence>
<evidence type="ECO:0000256" key="4">
    <source>
        <dbReference type="ARBA" id="ARBA00022692"/>
    </source>
</evidence>
<evidence type="ECO:0000313" key="10">
    <source>
        <dbReference type="EMBL" id="KGK39375.1"/>
    </source>
</evidence>
<evidence type="ECO:0000256" key="8">
    <source>
        <dbReference type="ARBA" id="ARBA00035585"/>
    </source>
</evidence>
<dbReference type="eggNOG" id="ENOG502RZ3R">
    <property type="taxonomic scope" value="Eukaryota"/>
</dbReference>
<evidence type="ECO:0000256" key="3">
    <source>
        <dbReference type="ARBA" id="ARBA00022475"/>
    </source>
</evidence>
<proteinExistence type="inferred from homology"/>
<dbReference type="Pfam" id="PF02537">
    <property type="entry name" value="CRCB"/>
    <property type="match status" value="2"/>
</dbReference>
<comment type="caution">
    <text evidence="10">The sequence shown here is derived from an EMBL/GenBank/DDBJ whole genome shotgun (WGS) entry which is preliminary data.</text>
</comment>
<organism evidence="10 11">
    <name type="scientific">Pichia kudriavzevii</name>
    <name type="common">Yeast</name>
    <name type="synonym">Issatchenkia orientalis</name>
    <dbReference type="NCBI Taxonomy" id="4909"/>
    <lineage>
        <taxon>Eukaryota</taxon>
        <taxon>Fungi</taxon>
        <taxon>Dikarya</taxon>
        <taxon>Ascomycota</taxon>
        <taxon>Saccharomycotina</taxon>
        <taxon>Pichiomycetes</taxon>
        <taxon>Pichiales</taxon>
        <taxon>Pichiaceae</taxon>
        <taxon>Pichia</taxon>
    </lineage>
</organism>
<dbReference type="AlphaFoldDB" id="A0A099P390"/>
<feature type="transmembrane region" description="Helical" evidence="9">
    <location>
        <begin position="170"/>
        <end position="190"/>
    </location>
</feature>
<sequence length="333" mass="37239">MRAPPSWDRISELLSICTFAMLGTLARVSFQDLTGYSDAYINYPRGTSIWINFTACFMIAFFNNIPALWDTILEDSDKKTIKELPLYLGLTSGFCGSFSTFSGAIVEIFFATIGRPAPNNGYRVMDFFAALIISFALPSYGYVLGLHFAKLSNHYILTNSAPMFTYKNSIRLRFLFNVLGFAAFIANIVLSAKLNVNYWYKSSYSLSLLIAIPGALTRYYLSLLNPKFPKFPIGTWLANIVGTLLVSVFELLLGGLNREGKLIISNHVHRFAVNAFILGFTGALSTMSTFIHEVHNLNKPHLQHIYFWGTFAPSLAIIIVIVGSYAWTEGMQI</sequence>
<evidence type="ECO:0000256" key="9">
    <source>
        <dbReference type="SAM" id="Phobius"/>
    </source>
</evidence>
<feature type="transmembrane region" description="Helical" evidence="9">
    <location>
        <begin position="127"/>
        <end position="149"/>
    </location>
</feature>
<keyword evidence="3" id="KW-1003">Cell membrane</keyword>
<evidence type="ECO:0000256" key="6">
    <source>
        <dbReference type="ARBA" id="ARBA00023136"/>
    </source>
</evidence>
<dbReference type="PANTHER" id="PTHR28259:SF1">
    <property type="entry name" value="FLUORIDE EXPORT PROTEIN 1-RELATED"/>
    <property type="match status" value="1"/>
</dbReference>
<dbReference type="GO" id="GO:0005886">
    <property type="term" value="C:plasma membrane"/>
    <property type="evidence" value="ECO:0007669"/>
    <property type="project" value="UniProtKB-SubCell"/>
</dbReference>
<reference evidence="11" key="1">
    <citation type="journal article" date="2014" name="Microb. Cell Fact.">
        <title>Exploiting Issatchenkia orientalis SD108 for succinic acid production.</title>
        <authorList>
            <person name="Xiao H."/>
            <person name="Shao Z."/>
            <person name="Jiang Y."/>
            <person name="Dole S."/>
            <person name="Zhao H."/>
        </authorList>
    </citation>
    <scope>NUCLEOTIDE SEQUENCE [LARGE SCALE GENOMIC DNA]</scope>
    <source>
        <strain evidence="11">SD108</strain>
    </source>
</reference>
<feature type="transmembrane region" description="Helical" evidence="9">
    <location>
        <begin position="50"/>
        <end position="72"/>
    </location>
</feature>
<evidence type="ECO:0000256" key="1">
    <source>
        <dbReference type="ARBA" id="ARBA00002598"/>
    </source>
</evidence>
<keyword evidence="5 9" id="KW-1133">Transmembrane helix</keyword>
<feature type="transmembrane region" description="Helical" evidence="9">
    <location>
        <begin position="84"/>
        <end position="111"/>
    </location>
</feature>
<comment type="catalytic activity">
    <reaction evidence="8">
        <text>fluoride(in) = fluoride(out)</text>
        <dbReference type="Rhea" id="RHEA:76159"/>
        <dbReference type="ChEBI" id="CHEBI:17051"/>
    </reaction>
    <physiologicalReaction direction="left-to-right" evidence="8">
        <dbReference type="Rhea" id="RHEA:76160"/>
    </physiologicalReaction>
</comment>
<protein>
    <recommendedName>
        <fullName evidence="12">Fluoride export protein 1</fullName>
    </recommendedName>
</protein>
<dbReference type="EMBL" id="JQFK01000009">
    <property type="protein sequence ID" value="KGK39375.1"/>
    <property type="molecule type" value="Genomic_DNA"/>
</dbReference>
<evidence type="ECO:0000256" key="2">
    <source>
        <dbReference type="ARBA" id="ARBA00004651"/>
    </source>
</evidence>
<feature type="transmembrane region" description="Helical" evidence="9">
    <location>
        <begin position="273"/>
        <end position="293"/>
    </location>
</feature>
<evidence type="ECO:0000256" key="5">
    <source>
        <dbReference type="ARBA" id="ARBA00022989"/>
    </source>
</evidence>
<keyword evidence="6 9" id="KW-0472">Membrane</keyword>
<dbReference type="InterPro" id="IPR003691">
    <property type="entry name" value="FluC"/>
</dbReference>
<dbReference type="PANTHER" id="PTHR28259">
    <property type="entry name" value="FLUORIDE EXPORT PROTEIN 1-RELATED"/>
    <property type="match status" value="1"/>
</dbReference>
<dbReference type="GO" id="GO:1903425">
    <property type="term" value="F:fluoride transmembrane transporter activity"/>
    <property type="evidence" value="ECO:0007669"/>
    <property type="project" value="TreeGrafter"/>
</dbReference>
<gene>
    <name evidence="10" type="ORF">JL09_g1422</name>
</gene>
<name>A0A099P390_PICKU</name>
<comment type="similarity">
    <text evidence="7">Belongs to the fluoride channel Fluc/FEX (TC 1.A.43) family.</text>
</comment>
<dbReference type="Proteomes" id="UP000029867">
    <property type="component" value="Unassembled WGS sequence"/>
</dbReference>
<dbReference type="HOGENOM" id="CLU_030507_1_0_1"/>
<feature type="transmembrane region" description="Helical" evidence="9">
    <location>
        <begin position="202"/>
        <end position="221"/>
    </location>
</feature>
<dbReference type="VEuPathDB" id="FungiDB:C5L36_0B09070"/>
<evidence type="ECO:0008006" key="12">
    <source>
        <dbReference type="Google" id="ProtNLM"/>
    </source>
</evidence>
<accession>A0A099P390</accession>